<proteinExistence type="predicted"/>
<reference evidence="1 2" key="1">
    <citation type="journal article" date="2022" name="Int. J. Syst. Evol. Microbiol.">
        <title>Miniphocaeibacter halophilus sp. nov., an ammonium-tolerant acetate-producing bacterium isolated from a biogas system.</title>
        <authorList>
            <person name="Schnurer A."/>
            <person name="Singh A."/>
            <person name="Bi S."/>
            <person name="Qiao W."/>
            <person name="Westerholm M."/>
        </authorList>
    </citation>
    <scope>NUCLEOTIDE SEQUENCE [LARGE SCALE GENOMIC DNA]</scope>
    <source>
        <strain evidence="1 2">AMB_01</strain>
    </source>
</reference>
<sequence length="358" mass="41721">MSKLNIIPVFVPHYGCPNDCIFCNQRKITNKNYADDLIKTRLDIEEYLTFFSNKNKETQIAFYGGSFTGLKEDVMVEYLKLANYFIDKKLVNSVRLSTRPDYIDDNILEILKFFNVKTIELGVQSLDDDVLYYNNRGHNSNVVFEAAKKIKEYGFELGLQQMVGLYKDDFEKSLDTARKFVEIGPKFVRIYPTLVIKDTELERLFLKGVYKPLSIYEAINIIKPIYIMYTLNKIDVIRIGLQPTDNINEGKDVIAGPFHAAFRQLVLQEIFKEILSKELDIFKDSSEVSIFTNKKNISYVVGNNGENKKYYSSEFKIKKLKFIGTDDNYNNIIIKTNNKKTNIDIYNYYKKYLQSLEV</sequence>
<evidence type="ECO:0000313" key="2">
    <source>
        <dbReference type="Proteomes" id="UP000595814"/>
    </source>
</evidence>
<dbReference type="EMBL" id="CP066744">
    <property type="protein sequence ID" value="QQK07545.1"/>
    <property type="molecule type" value="Genomic_DNA"/>
</dbReference>
<keyword evidence="2" id="KW-1185">Reference proteome</keyword>
<evidence type="ECO:0000313" key="1">
    <source>
        <dbReference type="EMBL" id="QQK07545.1"/>
    </source>
</evidence>
<protein>
    <submittedName>
        <fullName evidence="1">Radical SAM protein</fullName>
    </submittedName>
</protein>
<dbReference type="Proteomes" id="UP000595814">
    <property type="component" value="Chromosome"/>
</dbReference>
<accession>A0AC61MSG5</accession>
<gene>
    <name evidence="1" type="ORF">JFY71_09625</name>
</gene>
<name>A0AC61MSG5_9FIRM</name>
<organism evidence="1 2">
    <name type="scientific">Miniphocaeibacter halophilus</name>
    <dbReference type="NCBI Taxonomy" id="2931922"/>
    <lineage>
        <taxon>Bacteria</taxon>
        <taxon>Bacillati</taxon>
        <taxon>Bacillota</taxon>
        <taxon>Tissierellia</taxon>
        <taxon>Tissierellales</taxon>
        <taxon>Peptoniphilaceae</taxon>
        <taxon>Miniphocaeibacter</taxon>
    </lineage>
</organism>